<keyword evidence="3" id="KW-1185">Reference proteome</keyword>
<evidence type="ECO:0000313" key="3">
    <source>
        <dbReference type="Proteomes" id="UP000824890"/>
    </source>
</evidence>
<dbReference type="Proteomes" id="UP000824890">
    <property type="component" value="Unassembled WGS sequence"/>
</dbReference>
<comment type="caution">
    <text evidence="2">The sequence shown here is derived from an EMBL/GenBank/DDBJ whole genome shotgun (WGS) entry which is preliminary data.</text>
</comment>
<organism evidence="2 3">
    <name type="scientific">Brassica napus</name>
    <name type="common">Rape</name>
    <dbReference type="NCBI Taxonomy" id="3708"/>
    <lineage>
        <taxon>Eukaryota</taxon>
        <taxon>Viridiplantae</taxon>
        <taxon>Streptophyta</taxon>
        <taxon>Embryophyta</taxon>
        <taxon>Tracheophyta</taxon>
        <taxon>Spermatophyta</taxon>
        <taxon>Magnoliopsida</taxon>
        <taxon>eudicotyledons</taxon>
        <taxon>Gunneridae</taxon>
        <taxon>Pentapetalae</taxon>
        <taxon>rosids</taxon>
        <taxon>malvids</taxon>
        <taxon>Brassicales</taxon>
        <taxon>Brassicaceae</taxon>
        <taxon>Brassiceae</taxon>
        <taxon>Brassica</taxon>
    </lineage>
</organism>
<feature type="non-terminal residue" evidence="2">
    <location>
        <position position="141"/>
    </location>
</feature>
<keyword evidence="1" id="KW-1133">Transmembrane helix</keyword>
<sequence length="141" mass="15592">SGLGVPSCAELHLFGLSQSLVVFEVVFFVVGLPLLLPSRLSFQDMVFGDLTSIARGRLHDLMISFCLPFQLCSFISLQLSTLLASLVLLRVCSVDLEDCLWSQVWTHVSRGLASFLPHSCCSLLPLNFVVLPRHRRLVCAC</sequence>
<feature type="non-terminal residue" evidence="2">
    <location>
        <position position="1"/>
    </location>
</feature>
<name>A0ABQ8AHQ3_BRANA</name>
<protein>
    <submittedName>
        <fullName evidence="2">Uncharacterized protein</fullName>
    </submittedName>
</protein>
<feature type="transmembrane region" description="Helical" evidence="1">
    <location>
        <begin position="20"/>
        <end position="40"/>
    </location>
</feature>
<dbReference type="EMBL" id="JAGKQM010000013">
    <property type="protein sequence ID" value="KAH0891550.1"/>
    <property type="molecule type" value="Genomic_DNA"/>
</dbReference>
<keyword evidence="1" id="KW-0472">Membrane</keyword>
<evidence type="ECO:0000256" key="1">
    <source>
        <dbReference type="SAM" id="Phobius"/>
    </source>
</evidence>
<accession>A0ABQ8AHQ3</accession>
<evidence type="ECO:0000313" key="2">
    <source>
        <dbReference type="EMBL" id="KAH0891550.1"/>
    </source>
</evidence>
<keyword evidence="1" id="KW-0812">Transmembrane</keyword>
<proteinExistence type="predicted"/>
<reference evidence="2 3" key="1">
    <citation type="submission" date="2021-05" db="EMBL/GenBank/DDBJ databases">
        <title>Genome Assembly of Synthetic Allotetraploid Brassica napus Reveals Homoeologous Exchanges between Subgenomes.</title>
        <authorList>
            <person name="Davis J.T."/>
        </authorList>
    </citation>
    <scope>NUCLEOTIDE SEQUENCE [LARGE SCALE GENOMIC DNA]</scope>
    <source>
        <strain evidence="3">cv. Da-Ae</strain>
        <tissue evidence="2">Seedling</tissue>
    </source>
</reference>
<gene>
    <name evidence="2" type="ORF">HID58_053979</name>
</gene>